<dbReference type="Gramene" id="ESW15014">
    <property type="protein sequence ID" value="ESW15014"/>
    <property type="gene ID" value="PHAVU_007G036900g"/>
</dbReference>
<proteinExistence type="predicted"/>
<evidence type="ECO:0000313" key="2">
    <source>
        <dbReference type="EMBL" id="ESW15014.1"/>
    </source>
</evidence>
<name>V7BB12_PHAVU</name>
<protein>
    <submittedName>
        <fullName evidence="2">Uncharacterized protein</fullName>
    </submittedName>
</protein>
<keyword evidence="1" id="KW-0812">Transmembrane</keyword>
<keyword evidence="3" id="KW-1185">Reference proteome</keyword>
<dbReference type="Proteomes" id="UP000000226">
    <property type="component" value="Chromosome 7"/>
</dbReference>
<organism evidence="2 3">
    <name type="scientific">Phaseolus vulgaris</name>
    <name type="common">Kidney bean</name>
    <name type="synonym">French bean</name>
    <dbReference type="NCBI Taxonomy" id="3885"/>
    <lineage>
        <taxon>Eukaryota</taxon>
        <taxon>Viridiplantae</taxon>
        <taxon>Streptophyta</taxon>
        <taxon>Embryophyta</taxon>
        <taxon>Tracheophyta</taxon>
        <taxon>Spermatophyta</taxon>
        <taxon>Magnoliopsida</taxon>
        <taxon>eudicotyledons</taxon>
        <taxon>Gunneridae</taxon>
        <taxon>Pentapetalae</taxon>
        <taxon>rosids</taxon>
        <taxon>fabids</taxon>
        <taxon>Fabales</taxon>
        <taxon>Fabaceae</taxon>
        <taxon>Papilionoideae</taxon>
        <taxon>50 kb inversion clade</taxon>
        <taxon>NPAAA clade</taxon>
        <taxon>indigoferoid/millettioid clade</taxon>
        <taxon>Phaseoleae</taxon>
        <taxon>Phaseolus</taxon>
    </lineage>
</organism>
<sequence length="74" mass="8614">MRRSGVHQESLQRSNYFTYVGTIILKILLLPFTPIRRSFTLHFLHLNLTNSHSQKDHVLVHHLPVIVLPKGVTF</sequence>
<keyword evidence="1" id="KW-1133">Transmembrane helix</keyword>
<keyword evidence="1" id="KW-0472">Membrane</keyword>
<evidence type="ECO:0000256" key="1">
    <source>
        <dbReference type="SAM" id="Phobius"/>
    </source>
</evidence>
<feature type="transmembrane region" description="Helical" evidence="1">
    <location>
        <begin position="16"/>
        <end position="35"/>
    </location>
</feature>
<dbReference type="EMBL" id="CM002294">
    <property type="protein sequence ID" value="ESW15014.1"/>
    <property type="molecule type" value="Genomic_DNA"/>
</dbReference>
<dbReference type="AlphaFoldDB" id="V7BB12"/>
<evidence type="ECO:0000313" key="3">
    <source>
        <dbReference type="Proteomes" id="UP000000226"/>
    </source>
</evidence>
<accession>V7BB12</accession>
<gene>
    <name evidence="2" type="ORF">PHAVU_007G036900g</name>
</gene>
<reference evidence="3" key="1">
    <citation type="journal article" date="2014" name="Nat. Genet.">
        <title>A reference genome for common bean and genome-wide analysis of dual domestications.</title>
        <authorList>
            <person name="Schmutz J."/>
            <person name="McClean P.E."/>
            <person name="Mamidi S."/>
            <person name="Wu G.A."/>
            <person name="Cannon S.B."/>
            <person name="Grimwood J."/>
            <person name="Jenkins J."/>
            <person name="Shu S."/>
            <person name="Song Q."/>
            <person name="Chavarro C."/>
            <person name="Torres-Torres M."/>
            <person name="Geffroy V."/>
            <person name="Moghaddam S.M."/>
            <person name="Gao D."/>
            <person name="Abernathy B."/>
            <person name="Barry K."/>
            <person name="Blair M."/>
            <person name="Brick M.A."/>
            <person name="Chovatia M."/>
            <person name="Gepts P."/>
            <person name="Goodstein D.M."/>
            <person name="Gonzales M."/>
            <person name="Hellsten U."/>
            <person name="Hyten D.L."/>
            <person name="Jia G."/>
            <person name="Kelly J.D."/>
            <person name="Kudrna D."/>
            <person name="Lee R."/>
            <person name="Richard M.M."/>
            <person name="Miklas P.N."/>
            <person name="Osorno J.M."/>
            <person name="Rodrigues J."/>
            <person name="Thareau V."/>
            <person name="Urrea C.A."/>
            <person name="Wang M."/>
            <person name="Yu Y."/>
            <person name="Zhang M."/>
            <person name="Wing R.A."/>
            <person name="Cregan P.B."/>
            <person name="Rokhsar D.S."/>
            <person name="Jackson S.A."/>
        </authorList>
    </citation>
    <scope>NUCLEOTIDE SEQUENCE [LARGE SCALE GENOMIC DNA]</scope>
    <source>
        <strain evidence="3">cv. G19833</strain>
    </source>
</reference>